<evidence type="ECO:0000259" key="9">
    <source>
        <dbReference type="Pfam" id="PF12704"/>
    </source>
</evidence>
<evidence type="ECO:0000313" key="11">
    <source>
        <dbReference type="Proteomes" id="UP000033918"/>
    </source>
</evidence>
<evidence type="ECO:0008006" key="12">
    <source>
        <dbReference type="Google" id="ProtNLM"/>
    </source>
</evidence>
<name>A0A0G0WVM8_9BACT</name>
<evidence type="ECO:0000256" key="2">
    <source>
        <dbReference type="ARBA" id="ARBA00022475"/>
    </source>
</evidence>
<feature type="transmembrane region" description="Helical" evidence="7">
    <location>
        <begin position="368"/>
        <end position="395"/>
    </location>
</feature>
<comment type="similarity">
    <text evidence="6">Belongs to the ABC-4 integral membrane protein family.</text>
</comment>
<dbReference type="PANTHER" id="PTHR30572:SF4">
    <property type="entry name" value="ABC TRANSPORTER PERMEASE YTRF"/>
    <property type="match status" value="1"/>
</dbReference>
<evidence type="ECO:0000256" key="7">
    <source>
        <dbReference type="SAM" id="Phobius"/>
    </source>
</evidence>
<dbReference type="Pfam" id="PF02687">
    <property type="entry name" value="FtsX"/>
    <property type="match status" value="1"/>
</dbReference>
<proteinExistence type="inferred from homology"/>
<reference evidence="10 11" key="1">
    <citation type="journal article" date="2015" name="Nature">
        <title>rRNA introns, odd ribosomes, and small enigmatic genomes across a large radiation of phyla.</title>
        <authorList>
            <person name="Brown C.T."/>
            <person name="Hug L.A."/>
            <person name="Thomas B.C."/>
            <person name="Sharon I."/>
            <person name="Castelle C.J."/>
            <person name="Singh A."/>
            <person name="Wilkins M.J."/>
            <person name="Williams K.H."/>
            <person name="Banfield J.F."/>
        </authorList>
    </citation>
    <scope>NUCLEOTIDE SEQUENCE [LARGE SCALE GENOMIC DNA]</scope>
</reference>
<evidence type="ECO:0000313" key="10">
    <source>
        <dbReference type="EMBL" id="KKR88480.1"/>
    </source>
</evidence>
<keyword evidence="5 7" id="KW-0472">Membrane</keyword>
<dbReference type="GO" id="GO:0005886">
    <property type="term" value="C:plasma membrane"/>
    <property type="evidence" value="ECO:0007669"/>
    <property type="project" value="UniProtKB-SubCell"/>
</dbReference>
<keyword evidence="2" id="KW-1003">Cell membrane</keyword>
<dbReference type="PANTHER" id="PTHR30572">
    <property type="entry name" value="MEMBRANE COMPONENT OF TRANSPORTER-RELATED"/>
    <property type="match status" value="1"/>
</dbReference>
<dbReference type="Pfam" id="PF12704">
    <property type="entry name" value="MacB_PCD"/>
    <property type="match status" value="1"/>
</dbReference>
<dbReference type="InterPro" id="IPR003838">
    <property type="entry name" value="ABC3_permease_C"/>
</dbReference>
<feature type="domain" description="MacB-like periplasmic core" evidence="9">
    <location>
        <begin position="31"/>
        <end position="251"/>
    </location>
</feature>
<evidence type="ECO:0000256" key="5">
    <source>
        <dbReference type="ARBA" id="ARBA00023136"/>
    </source>
</evidence>
<keyword evidence="4 7" id="KW-1133">Transmembrane helix</keyword>
<evidence type="ECO:0000259" key="8">
    <source>
        <dbReference type="Pfam" id="PF02687"/>
    </source>
</evidence>
<evidence type="ECO:0000256" key="6">
    <source>
        <dbReference type="ARBA" id="ARBA00038076"/>
    </source>
</evidence>
<feature type="domain" description="ABC3 transporter permease C-terminal" evidence="8">
    <location>
        <begin position="281"/>
        <end position="405"/>
    </location>
</feature>
<comment type="subcellular location">
    <subcellularLocation>
        <location evidence="1">Cell membrane</location>
        <topology evidence="1">Multi-pass membrane protein</topology>
    </subcellularLocation>
</comment>
<dbReference type="AlphaFoldDB" id="A0A0G0WVM8"/>
<accession>A0A0G0WVM8</accession>
<evidence type="ECO:0000256" key="4">
    <source>
        <dbReference type="ARBA" id="ARBA00022989"/>
    </source>
</evidence>
<dbReference type="GO" id="GO:0022857">
    <property type="term" value="F:transmembrane transporter activity"/>
    <property type="evidence" value="ECO:0007669"/>
    <property type="project" value="TreeGrafter"/>
</dbReference>
<sequence>MISNLEQTHGLSTIDLFKLSLRVFRTKPLRTFLTITGMSFGIGTVLFLISLGYGLQYVLIGKLVSTEDSLITLEALYPSETDLNIVQDDLKMIADLPQTAEISPVAEFTGEIKNQDVTGLIMIKIVRANYFRLSGQMPDVGTDFKEAEPAVILSASALKLTGLYDAFLAFREKSLGQKFPFKIFYQSEGKIEVEETKTKEPLTLKGVITDELQPPFALIPEEFLDKKPPFYKKVLVKAKDINSVESLRDKLLEKGFLISARIDLVNQATKVMGIITTVLGVFGVTALIVAAVGMFNTMVVSFLERIFEVGIIKSLGATDTDVRNLFLMESFVMGFSGGVGGVALGMGVGELANLALNILASRLGGKPFDIFITPLWFIGLIIASSSLIGLVAGFWPARRASYLSPKEAFIRK</sequence>
<evidence type="ECO:0000256" key="1">
    <source>
        <dbReference type="ARBA" id="ARBA00004651"/>
    </source>
</evidence>
<organism evidence="10 11">
    <name type="scientific">Candidatus Wolfebacteria bacterium GW2011_GWB1_41_12</name>
    <dbReference type="NCBI Taxonomy" id="1619006"/>
    <lineage>
        <taxon>Bacteria</taxon>
        <taxon>Candidatus Wolfeibacteriota</taxon>
    </lineage>
</organism>
<dbReference type="EMBL" id="LCAK01000006">
    <property type="protein sequence ID" value="KKR88480.1"/>
    <property type="molecule type" value="Genomic_DNA"/>
</dbReference>
<gene>
    <name evidence="10" type="ORF">UU38_C0006G0007</name>
</gene>
<dbReference type="Proteomes" id="UP000033918">
    <property type="component" value="Unassembled WGS sequence"/>
</dbReference>
<protein>
    <recommendedName>
        <fullName evidence="12">ABC transporter permease</fullName>
    </recommendedName>
</protein>
<keyword evidence="3 7" id="KW-0812">Transmembrane</keyword>
<feature type="transmembrane region" description="Helical" evidence="7">
    <location>
        <begin position="32"/>
        <end position="55"/>
    </location>
</feature>
<feature type="transmembrane region" description="Helical" evidence="7">
    <location>
        <begin position="331"/>
        <end position="356"/>
    </location>
</feature>
<evidence type="ECO:0000256" key="3">
    <source>
        <dbReference type="ARBA" id="ARBA00022692"/>
    </source>
</evidence>
<dbReference type="InterPro" id="IPR025857">
    <property type="entry name" value="MacB_PCD"/>
</dbReference>
<feature type="transmembrane region" description="Helical" evidence="7">
    <location>
        <begin position="271"/>
        <end position="295"/>
    </location>
</feature>
<dbReference type="InterPro" id="IPR050250">
    <property type="entry name" value="Macrolide_Exporter_MacB"/>
</dbReference>
<comment type="caution">
    <text evidence="10">The sequence shown here is derived from an EMBL/GenBank/DDBJ whole genome shotgun (WGS) entry which is preliminary data.</text>
</comment>